<organism evidence="3 4">
    <name type="scientific">Photorhabdus temperata subsp. temperata Meg1</name>
    <dbReference type="NCBI Taxonomy" id="1393735"/>
    <lineage>
        <taxon>Bacteria</taxon>
        <taxon>Pseudomonadati</taxon>
        <taxon>Pseudomonadota</taxon>
        <taxon>Gammaproteobacteria</taxon>
        <taxon>Enterobacterales</taxon>
        <taxon>Morganellaceae</taxon>
        <taxon>Photorhabdus</taxon>
    </lineage>
</organism>
<evidence type="ECO:0000256" key="2">
    <source>
        <dbReference type="PIRNR" id="PIRNR026508"/>
    </source>
</evidence>
<proteinExistence type="inferred from homology"/>
<dbReference type="EMBL" id="JGVH01000055">
    <property type="protein sequence ID" value="KER02189.1"/>
    <property type="molecule type" value="Genomic_DNA"/>
</dbReference>
<evidence type="ECO:0000313" key="4">
    <source>
        <dbReference type="Proteomes" id="UP000028002"/>
    </source>
</evidence>
<dbReference type="PATRIC" id="fig|1393735.3.peg.3254"/>
<dbReference type="InterPro" id="IPR008863">
    <property type="entry name" value="Toxic_anion-R_TelA"/>
</dbReference>
<protein>
    <submittedName>
        <fullName evidence="3">Uncharacterized protein involved in tellurite resistance</fullName>
    </submittedName>
</protein>
<dbReference type="Pfam" id="PF05816">
    <property type="entry name" value="TelA"/>
    <property type="match status" value="1"/>
</dbReference>
<dbReference type="PIRSF" id="PIRSF026508">
    <property type="entry name" value="TelA"/>
    <property type="match status" value="1"/>
</dbReference>
<dbReference type="PANTHER" id="PTHR38432">
    <property type="entry name" value="TELA-LIKE PROTEIN SAOUHSC_01408"/>
    <property type="match status" value="1"/>
</dbReference>
<comment type="similarity">
    <text evidence="1 2">Belongs to the TelA family.</text>
</comment>
<gene>
    <name evidence="3" type="ORF">MEG1DRAFT_03187</name>
</gene>
<dbReference type="PANTHER" id="PTHR38432:SF1">
    <property type="entry name" value="TELA-LIKE PROTEIN SAOUHSC_01408"/>
    <property type="match status" value="1"/>
</dbReference>
<sequence>MSIKVMPIPSSDHDMIANESTALADQEHINILIAKIDISEPAAVISYGAKPMGEIARFADTLLENVRTKEADEVGQKLSDLVMFIRGHDTLSAEEKSSGFLRKLPLIGGIFKKIERTVVDQKTLTQQVDTIATHLDSAMLNLLRDITVLEQLYDRNLGFYKEISFYVEAGRQKLQQIKMVELPMLQRKAEGSKDLMDAQGVKDMLENINRFERRLHDLELSKTIAIQTAPQIRIVQNNNQQLAEKIQSSILSTLPIWKSQMVLNLSLKAQGKAARLQKEVADTTNDLLRKNAEILQQSSIATATEVERSIVDIETLHDVQNRLVNTIEDTMRIASEARIKRTEIEKELSAMEDNLRQRLTAAAAQYQS</sequence>
<name>A0A081RU36_PHOTE</name>
<dbReference type="AlphaFoldDB" id="A0A081RU36"/>
<dbReference type="Proteomes" id="UP000028002">
    <property type="component" value="Unassembled WGS sequence"/>
</dbReference>
<reference evidence="3 4" key="1">
    <citation type="submission" date="2014-03" db="EMBL/GenBank/DDBJ databases">
        <title>Draft Genome of Photorhabdus temperata Meg1.</title>
        <authorList>
            <person name="Hurst S.G.IV."/>
            <person name="Morris K."/>
            <person name="Thomas K."/>
            <person name="Tisa L.S."/>
        </authorList>
    </citation>
    <scope>NUCLEOTIDE SEQUENCE [LARGE SCALE GENOMIC DNA]</scope>
    <source>
        <strain evidence="3 4">Meg1</strain>
    </source>
</reference>
<accession>A0A081RU36</accession>
<dbReference type="RefSeq" id="WP_051769620.1">
    <property type="nucleotide sequence ID" value="NZ_CAWLUD010000055.1"/>
</dbReference>
<evidence type="ECO:0000256" key="1">
    <source>
        <dbReference type="ARBA" id="ARBA00005541"/>
    </source>
</evidence>
<comment type="caution">
    <text evidence="3">The sequence shown here is derived from an EMBL/GenBank/DDBJ whole genome shotgun (WGS) entry which is preliminary data.</text>
</comment>
<evidence type="ECO:0000313" key="3">
    <source>
        <dbReference type="EMBL" id="KER02189.1"/>
    </source>
</evidence>